<dbReference type="SUPFAM" id="SSF55608">
    <property type="entry name" value="Homing endonucleases"/>
    <property type="match status" value="1"/>
</dbReference>
<comment type="caution">
    <text evidence="1">The sequence shown here is derived from an EMBL/GenBank/DDBJ whole genome shotgun (WGS) entry which is preliminary data.</text>
</comment>
<sequence length="249" mass="28352">MRGPVVKLVYTYASGAYPARGEGSSPFRPTRTMNLRWTRKFAYAVGLITTDGSLSKDGRHVDFTSKDLVQVRTFRKIVKSRCKISIKKGGLGNTCFRMQLGNVKLYKLLLSIGLHSNKSKTIKEILVPDKYFIDFLRGHFDGDGYSYSYWDKVYPASFRLYLGFTSASKTHLEWIQRKLSKTLGLTGSIRISSRVYVLSYAKKNSVLLANKIYYRSNIICLKRKKYKIERALGIINRQAGMAKLVNAQS</sequence>
<dbReference type="AlphaFoldDB" id="A0A0G1SIY7"/>
<dbReference type="Proteomes" id="UP000034565">
    <property type="component" value="Unassembled WGS sequence"/>
</dbReference>
<dbReference type="EMBL" id="LCOA01000013">
    <property type="protein sequence ID" value="KKU69414.1"/>
    <property type="molecule type" value="Genomic_DNA"/>
</dbReference>
<reference evidence="1 2" key="1">
    <citation type="journal article" date="2015" name="Nature">
        <title>rRNA introns, odd ribosomes, and small enigmatic genomes across a large radiation of phyla.</title>
        <authorList>
            <person name="Brown C.T."/>
            <person name="Hug L.A."/>
            <person name="Thomas B.C."/>
            <person name="Sharon I."/>
            <person name="Castelle C.J."/>
            <person name="Singh A."/>
            <person name="Wilkins M.J."/>
            <person name="Williams K.H."/>
            <person name="Banfield J.F."/>
        </authorList>
    </citation>
    <scope>NUCLEOTIDE SEQUENCE [LARGE SCALE GENOMIC DNA]</scope>
</reference>
<dbReference type="InterPro" id="IPR027434">
    <property type="entry name" value="Homing_endonucl"/>
</dbReference>
<organism evidence="1 2">
    <name type="scientific">Candidatus Amesbacteria bacterium GW2011_GWA1_47_20</name>
    <dbReference type="NCBI Taxonomy" id="1618354"/>
    <lineage>
        <taxon>Bacteria</taxon>
        <taxon>Candidatus Amesiibacteriota</taxon>
    </lineage>
</organism>
<accession>A0A0G1SIY7</accession>
<proteinExistence type="predicted"/>
<gene>
    <name evidence="1" type="ORF">UX92_C0013G0019</name>
</gene>
<dbReference type="Gene3D" id="3.10.28.10">
    <property type="entry name" value="Homing endonucleases"/>
    <property type="match status" value="1"/>
</dbReference>
<evidence type="ECO:0000313" key="1">
    <source>
        <dbReference type="EMBL" id="KKU69414.1"/>
    </source>
</evidence>
<name>A0A0G1SIY7_9BACT</name>
<protein>
    <submittedName>
        <fullName evidence="1">Intein-containing protein</fullName>
    </submittedName>
</protein>
<evidence type="ECO:0000313" key="2">
    <source>
        <dbReference type="Proteomes" id="UP000034565"/>
    </source>
</evidence>